<dbReference type="NCBIfam" id="TIGR04056">
    <property type="entry name" value="OMP_RagA_SusC"/>
    <property type="match status" value="1"/>
</dbReference>
<dbReference type="NCBIfam" id="TIGR04057">
    <property type="entry name" value="SusC_RagA_signa"/>
    <property type="match status" value="1"/>
</dbReference>
<dbReference type="EMBL" id="FONY01000002">
    <property type="protein sequence ID" value="SFE51603.1"/>
    <property type="molecule type" value="Genomic_DNA"/>
</dbReference>
<dbReference type="InterPro" id="IPR008969">
    <property type="entry name" value="CarboxyPept-like_regulatory"/>
</dbReference>
<dbReference type="InterPro" id="IPR023996">
    <property type="entry name" value="TonB-dep_OMP_SusC/RagA"/>
</dbReference>
<gene>
    <name evidence="13" type="ORF">SAMN04488541_1002149</name>
</gene>
<evidence type="ECO:0000259" key="12">
    <source>
        <dbReference type="Pfam" id="PF07715"/>
    </source>
</evidence>
<organism evidence="13 14">
    <name type="scientific">Thermoflexibacter ruber</name>
    <dbReference type="NCBI Taxonomy" id="1003"/>
    <lineage>
        <taxon>Bacteria</taxon>
        <taxon>Pseudomonadati</taxon>
        <taxon>Bacteroidota</taxon>
        <taxon>Cytophagia</taxon>
        <taxon>Cytophagales</taxon>
        <taxon>Thermoflexibacteraceae</taxon>
        <taxon>Thermoflexibacter</taxon>
    </lineage>
</organism>
<feature type="chain" id="PRO_5011555065" evidence="10">
    <location>
        <begin position="29"/>
        <end position="1082"/>
    </location>
</feature>
<keyword evidence="10" id="KW-0732">Signal</keyword>
<protein>
    <submittedName>
        <fullName evidence="13">TonB-linked outer membrane protein, SusC/RagA family</fullName>
    </submittedName>
</protein>
<evidence type="ECO:0000256" key="7">
    <source>
        <dbReference type="ARBA" id="ARBA00023237"/>
    </source>
</evidence>
<feature type="signal peptide" evidence="10">
    <location>
        <begin position="1"/>
        <end position="28"/>
    </location>
</feature>
<name>A0A1I2B8G5_9BACT</name>
<dbReference type="Pfam" id="PF00593">
    <property type="entry name" value="TonB_dep_Rec_b-barrel"/>
    <property type="match status" value="1"/>
</dbReference>
<dbReference type="STRING" id="1003.SAMN04488541_1002149"/>
<dbReference type="Pfam" id="PF07715">
    <property type="entry name" value="Plug"/>
    <property type="match status" value="1"/>
</dbReference>
<evidence type="ECO:0000256" key="10">
    <source>
        <dbReference type="SAM" id="SignalP"/>
    </source>
</evidence>
<dbReference type="InterPro" id="IPR036942">
    <property type="entry name" value="Beta-barrel_TonB_sf"/>
</dbReference>
<keyword evidence="7 8" id="KW-0998">Cell outer membrane</keyword>
<dbReference type="AlphaFoldDB" id="A0A1I2B8G5"/>
<keyword evidence="4 8" id="KW-0812">Transmembrane</keyword>
<proteinExistence type="inferred from homology"/>
<comment type="subcellular location">
    <subcellularLocation>
        <location evidence="1 8">Cell outer membrane</location>
        <topology evidence="1 8">Multi-pass membrane protein</topology>
    </subcellularLocation>
</comment>
<dbReference type="Gene3D" id="2.40.170.20">
    <property type="entry name" value="TonB-dependent receptor, beta-barrel domain"/>
    <property type="match status" value="1"/>
</dbReference>
<evidence type="ECO:0000259" key="11">
    <source>
        <dbReference type="Pfam" id="PF00593"/>
    </source>
</evidence>
<dbReference type="RefSeq" id="WP_245763961.1">
    <property type="nucleotide sequence ID" value="NZ_FONY01000002.1"/>
</dbReference>
<dbReference type="Gene3D" id="2.60.40.1120">
    <property type="entry name" value="Carboxypeptidase-like, regulatory domain"/>
    <property type="match status" value="1"/>
</dbReference>
<keyword evidence="14" id="KW-1185">Reference proteome</keyword>
<keyword evidence="5 9" id="KW-0798">TonB box</keyword>
<dbReference type="InterPro" id="IPR000531">
    <property type="entry name" value="Beta-barrel_TonB"/>
</dbReference>
<dbReference type="SUPFAM" id="SSF49464">
    <property type="entry name" value="Carboxypeptidase regulatory domain-like"/>
    <property type="match status" value="1"/>
</dbReference>
<dbReference type="InterPro" id="IPR012910">
    <property type="entry name" value="Plug_dom"/>
</dbReference>
<feature type="domain" description="TonB-dependent receptor-like beta-barrel" evidence="11">
    <location>
        <begin position="441"/>
        <end position="886"/>
    </location>
</feature>
<dbReference type="SUPFAM" id="SSF56935">
    <property type="entry name" value="Porins"/>
    <property type="match status" value="1"/>
</dbReference>
<keyword evidence="6 8" id="KW-0472">Membrane</keyword>
<dbReference type="PROSITE" id="PS52016">
    <property type="entry name" value="TONB_DEPENDENT_REC_3"/>
    <property type="match status" value="1"/>
</dbReference>
<evidence type="ECO:0000256" key="5">
    <source>
        <dbReference type="ARBA" id="ARBA00023077"/>
    </source>
</evidence>
<evidence type="ECO:0000256" key="3">
    <source>
        <dbReference type="ARBA" id="ARBA00022452"/>
    </source>
</evidence>
<sequence>MQKSYFKKMIAGCCLAIFLTLLTFTAFAQKRVTGTVKDNETNTGLPGVSILVKGTTRGTVTDADGKYTIEASEGATLVFSSVGYVTQEIAVGSSNVIDIILVADVKTLGEIIVTGYGSQSKRDVTGAVATIDSKQLLSVPAANVAQAMQGRIAGVNVSNDNSPGGGVMVRVRGFGTIGDNSPLYVIDGVPTKGNLNTLNLNDIENMQVLKDASAASIYGARAGNGVVIITTKKGKAGKPKFTYDMYYGSQSPWKFLDLITNSQDYANLVWKSRINAGQVAPNGFPRHAQFGNGPTPVLPDYLFPAGAMEGDPRVARDANGNYINYNNNPNTAPASRFLITKTNKQGTDWQREIFSSAPIQNHQIGVSGGNEMARYAMSVNYFDQQGIMKYTSYKRYSIRANTEFNVTKRFRVGENFQFAYGERIGQPNGNNNESNPINFAYRIQPIIPVYDVAGYFAGTSGADLDNSRNPLAELVRNKDNKNIELRFFGSAYAEYDILPNLTFKTQYGVDYNTFNLRNFRANDIESSEQALVNTLRTTNSYDFSWTWYNTLNYTKTFADVHRVSVIAGTEAIKAYGESFFGQRQRFAVDDLVNRYLDNGSSGQINGGGVTADWRLASEFAKANYSFKDKYLVDFTIRRDRSSRFSASNRSALFTAASAGWRITEEDFAKGISWLNDAKLRAGYGQTGNQEIGDYNFATIFNSVIESSYYDLRGSRTSSLQGYDLGQFGNANAKWETTTSINFGFDATVFKNLDVSFDWFQRRTTDMLFPVEVQFTQGVAVNPFQNIGQMTNKGVELSLNYSGNIGDDFQFNVGGNFATYRNMVDKTTGDPRTQYFGFTTRLPPATVTQQGYPLSSFFGYIIDGIFQTDEEASRHAVQFGGGVNNKAGQFRFRDVNGDGVINAADRTIIGSPHPKFTYGLNIDMRYKNFGLTIFGAGVSGNQIFNYTRYWTDFPTFGGNRSLRMLNQSWEPGKTDALLPQLRSNDNISSNPSTYYIEKGGFLRLRNIQFSYSLPKVLLEKVNIANFTAYIQLQNWFTFTKYTGLDPEINLRNSSANFQDRQIGIDEGAYPASRSILVGVNLSF</sequence>
<keyword evidence="2 8" id="KW-0813">Transport</keyword>
<dbReference type="InterPro" id="IPR037066">
    <property type="entry name" value="Plug_dom_sf"/>
</dbReference>
<evidence type="ECO:0000256" key="1">
    <source>
        <dbReference type="ARBA" id="ARBA00004571"/>
    </source>
</evidence>
<evidence type="ECO:0000256" key="8">
    <source>
        <dbReference type="PROSITE-ProRule" id="PRU01360"/>
    </source>
</evidence>
<evidence type="ECO:0000256" key="2">
    <source>
        <dbReference type="ARBA" id="ARBA00022448"/>
    </source>
</evidence>
<feature type="domain" description="TonB-dependent receptor plug" evidence="12">
    <location>
        <begin position="121"/>
        <end position="226"/>
    </location>
</feature>
<reference evidence="13 14" key="1">
    <citation type="submission" date="2016-10" db="EMBL/GenBank/DDBJ databases">
        <authorList>
            <person name="de Groot N.N."/>
        </authorList>
    </citation>
    <scope>NUCLEOTIDE SEQUENCE [LARGE SCALE GENOMIC DNA]</scope>
    <source>
        <strain>GEY</strain>
        <strain evidence="14">DSM 9560</strain>
    </source>
</reference>
<evidence type="ECO:0000256" key="9">
    <source>
        <dbReference type="RuleBase" id="RU003357"/>
    </source>
</evidence>
<dbReference type="InterPro" id="IPR023997">
    <property type="entry name" value="TonB-dep_OMP_SusC/RagA_CS"/>
</dbReference>
<dbReference type="Gene3D" id="2.170.130.10">
    <property type="entry name" value="TonB-dependent receptor, plug domain"/>
    <property type="match status" value="1"/>
</dbReference>
<keyword evidence="3 8" id="KW-1134">Transmembrane beta strand</keyword>
<accession>A0A1I2B8G5</accession>
<evidence type="ECO:0000313" key="13">
    <source>
        <dbReference type="EMBL" id="SFE51603.1"/>
    </source>
</evidence>
<evidence type="ECO:0000256" key="4">
    <source>
        <dbReference type="ARBA" id="ARBA00022692"/>
    </source>
</evidence>
<dbReference type="InterPro" id="IPR039426">
    <property type="entry name" value="TonB-dep_rcpt-like"/>
</dbReference>
<dbReference type="GO" id="GO:0009279">
    <property type="term" value="C:cell outer membrane"/>
    <property type="evidence" value="ECO:0007669"/>
    <property type="project" value="UniProtKB-SubCell"/>
</dbReference>
<dbReference type="Pfam" id="PF13715">
    <property type="entry name" value="CarbopepD_reg_2"/>
    <property type="match status" value="1"/>
</dbReference>
<evidence type="ECO:0000256" key="6">
    <source>
        <dbReference type="ARBA" id="ARBA00023136"/>
    </source>
</evidence>
<evidence type="ECO:0000313" key="14">
    <source>
        <dbReference type="Proteomes" id="UP000199513"/>
    </source>
</evidence>
<comment type="similarity">
    <text evidence="8 9">Belongs to the TonB-dependent receptor family.</text>
</comment>
<dbReference type="Proteomes" id="UP000199513">
    <property type="component" value="Unassembled WGS sequence"/>
</dbReference>